<proteinExistence type="predicted"/>
<protein>
    <submittedName>
        <fullName evidence="1">Uncharacterized protein</fullName>
    </submittedName>
</protein>
<name>A0A2K9AQI5_9GAMM</name>
<sequence length="172" mass="20087">MTKKTIEQKFLSKWRSSQERTVPHDNDEQVQSSLQQAFEDYHARKRQPEKSSTLPWFSAIAASLLVVFISWKFLGAGEVSNANKLLLTAIEQSNKLDADFEKLKNKDFNKFVYVQKFQLEAELDSINNRLAEAYLEQDNLQQKLQLWHQRNRTLSKLTALMTNADNYHVTHI</sequence>
<accession>A0A2K9AQI5</accession>
<dbReference type="KEGG" id="kpd:CW740_05245"/>
<dbReference type="Proteomes" id="UP000232693">
    <property type="component" value="Chromosome"/>
</dbReference>
<reference evidence="1 2" key="1">
    <citation type="submission" date="2017-12" db="EMBL/GenBank/DDBJ databases">
        <title>Kangiella profundi FT102 completed genome.</title>
        <authorList>
            <person name="Xu J."/>
            <person name="Wang J."/>
            <person name="Lu Y."/>
        </authorList>
    </citation>
    <scope>NUCLEOTIDE SEQUENCE [LARGE SCALE GENOMIC DNA]</scope>
    <source>
        <strain evidence="1 2">FT102</strain>
    </source>
</reference>
<organism evidence="1 2">
    <name type="scientific">Kangiella profundi</name>
    <dbReference type="NCBI Taxonomy" id="1561924"/>
    <lineage>
        <taxon>Bacteria</taxon>
        <taxon>Pseudomonadati</taxon>
        <taxon>Pseudomonadota</taxon>
        <taxon>Gammaproteobacteria</taxon>
        <taxon>Kangiellales</taxon>
        <taxon>Kangiellaceae</taxon>
        <taxon>Kangiella</taxon>
    </lineage>
</organism>
<keyword evidence="2" id="KW-1185">Reference proteome</keyword>
<dbReference type="OrthoDB" id="6194462at2"/>
<gene>
    <name evidence="1" type="ORF">CW740_05245</name>
</gene>
<evidence type="ECO:0000313" key="2">
    <source>
        <dbReference type="Proteomes" id="UP000232693"/>
    </source>
</evidence>
<dbReference type="EMBL" id="CP025120">
    <property type="protein sequence ID" value="AUD78683.1"/>
    <property type="molecule type" value="Genomic_DNA"/>
</dbReference>
<evidence type="ECO:0000313" key="1">
    <source>
        <dbReference type="EMBL" id="AUD78683.1"/>
    </source>
</evidence>
<dbReference type="AlphaFoldDB" id="A0A2K9AQI5"/>
<dbReference type="RefSeq" id="WP_106646540.1">
    <property type="nucleotide sequence ID" value="NZ_BMGO01000001.1"/>
</dbReference>